<dbReference type="InterPro" id="IPR052164">
    <property type="entry name" value="Anthracycline_SecMetBiosynth"/>
</dbReference>
<sequence>MSKAKVHGLGGLFFKAKDPESLGRWYAEHLGMPVLPWGGAVLEWQRRDPAPEPRLQHGYTVWGPFKPDTEYFQPSQKDYMINLRVDDLDAMLAQLREAGAQVLDRREDCENGQFGYVLDPEGTLIELWQPSADDPGLQENEGGGE</sequence>
<keyword evidence="3" id="KW-1185">Reference proteome</keyword>
<dbReference type="AlphaFoldDB" id="A0AAW3ZR95"/>
<dbReference type="InterPro" id="IPR041581">
    <property type="entry name" value="Glyoxalase_6"/>
</dbReference>
<accession>A0AAW3ZR95</accession>
<name>A0AAW3ZR95_9GAMM</name>
<evidence type="ECO:0000313" key="2">
    <source>
        <dbReference type="EMBL" id="MBD8527129.1"/>
    </source>
</evidence>
<evidence type="ECO:0000259" key="1">
    <source>
        <dbReference type="PROSITE" id="PS51819"/>
    </source>
</evidence>
<dbReference type="InterPro" id="IPR037523">
    <property type="entry name" value="VOC_core"/>
</dbReference>
<dbReference type="EMBL" id="JACYTR010000041">
    <property type="protein sequence ID" value="MBD8527129.1"/>
    <property type="molecule type" value="Genomic_DNA"/>
</dbReference>
<dbReference type="PANTHER" id="PTHR33993">
    <property type="entry name" value="GLYOXALASE-RELATED"/>
    <property type="match status" value="1"/>
</dbReference>
<dbReference type="InterPro" id="IPR029068">
    <property type="entry name" value="Glyas_Bleomycin-R_OHBP_Dase"/>
</dbReference>
<reference evidence="2 3" key="1">
    <citation type="submission" date="2020-09" db="EMBL/GenBank/DDBJ databases">
        <title>Pseudoxanthomonas sp. CAU 1598 isolated from sand of Yaerae Beach.</title>
        <authorList>
            <person name="Kim W."/>
        </authorList>
    </citation>
    <scope>NUCLEOTIDE SEQUENCE [LARGE SCALE GENOMIC DNA]</scope>
    <source>
        <strain evidence="2 3">CAU 1598</strain>
    </source>
</reference>
<gene>
    <name evidence="2" type="ORF">IFO71_15410</name>
</gene>
<feature type="domain" description="VOC" evidence="1">
    <location>
        <begin position="8"/>
        <end position="130"/>
    </location>
</feature>
<dbReference type="PANTHER" id="PTHR33993:SF5">
    <property type="entry name" value="GLYOXALASE"/>
    <property type="match status" value="1"/>
</dbReference>
<dbReference type="PROSITE" id="PS51819">
    <property type="entry name" value="VOC"/>
    <property type="match status" value="1"/>
</dbReference>
<dbReference type="SUPFAM" id="SSF54593">
    <property type="entry name" value="Glyoxalase/Bleomycin resistance protein/Dihydroxybiphenyl dioxygenase"/>
    <property type="match status" value="1"/>
</dbReference>
<protein>
    <submittedName>
        <fullName evidence="2">VOC family protein</fullName>
    </submittedName>
</protein>
<dbReference type="Gene3D" id="3.10.180.10">
    <property type="entry name" value="2,3-Dihydroxybiphenyl 1,2-Dioxygenase, domain 1"/>
    <property type="match status" value="1"/>
</dbReference>
<dbReference type="Proteomes" id="UP000613768">
    <property type="component" value="Unassembled WGS sequence"/>
</dbReference>
<proteinExistence type="predicted"/>
<dbReference type="Pfam" id="PF18029">
    <property type="entry name" value="Glyoxalase_6"/>
    <property type="match status" value="1"/>
</dbReference>
<organism evidence="2 3">
    <name type="scientific">Pseudomarimonas arenosa</name>
    <dbReference type="NCBI Taxonomy" id="2774145"/>
    <lineage>
        <taxon>Bacteria</taxon>
        <taxon>Pseudomonadati</taxon>
        <taxon>Pseudomonadota</taxon>
        <taxon>Gammaproteobacteria</taxon>
        <taxon>Lysobacterales</taxon>
        <taxon>Lysobacteraceae</taxon>
        <taxon>Pseudomarimonas</taxon>
    </lineage>
</organism>
<dbReference type="RefSeq" id="WP_192030551.1">
    <property type="nucleotide sequence ID" value="NZ_JACYTR010000041.1"/>
</dbReference>
<comment type="caution">
    <text evidence="2">The sequence shown here is derived from an EMBL/GenBank/DDBJ whole genome shotgun (WGS) entry which is preliminary data.</text>
</comment>
<evidence type="ECO:0000313" key="3">
    <source>
        <dbReference type="Proteomes" id="UP000613768"/>
    </source>
</evidence>